<keyword evidence="1" id="KW-0812">Transmembrane</keyword>
<dbReference type="Proteomes" id="UP000628854">
    <property type="component" value="Unassembled WGS sequence"/>
</dbReference>
<feature type="transmembrane region" description="Helical" evidence="1">
    <location>
        <begin position="258"/>
        <end position="280"/>
    </location>
</feature>
<reference evidence="3" key="1">
    <citation type="journal article" date="2019" name="Int. J. Syst. Evol. Microbiol.">
        <title>The Global Catalogue of Microorganisms (GCM) 10K type strain sequencing project: providing services to taxonomists for standard genome sequencing and annotation.</title>
        <authorList>
            <consortium name="The Broad Institute Genomics Platform"/>
            <consortium name="The Broad Institute Genome Sequencing Center for Infectious Disease"/>
            <person name="Wu L."/>
            <person name="Ma J."/>
        </authorList>
    </citation>
    <scope>NUCLEOTIDE SEQUENCE [LARGE SCALE GENOMIC DNA]</scope>
    <source>
        <strain evidence="3">CGMCC 1.15928</strain>
    </source>
</reference>
<proteinExistence type="predicted"/>
<evidence type="ECO:0000313" key="3">
    <source>
        <dbReference type="Proteomes" id="UP000628854"/>
    </source>
</evidence>
<feature type="transmembrane region" description="Helical" evidence="1">
    <location>
        <begin position="108"/>
        <end position="126"/>
    </location>
</feature>
<evidence type="ECO:0008006" key="4">
    <source>
        <dbReference type="Google" id="ProtNLM"/>
    </source>
</evidence>
<feature type="transmembrane region" description="Helical" evidence="1">
    <location>
        <begin position="133"/>
        <end position="156"/>
    </location>
</feature>
<evidence type="ECO:0000256" key="1">
    <source>
        <dbReference type="SAM" id="Phobius"/>
    </source>
</evidence>
<gene>
    <name evidence="2" type="ORF">GCM10011503_18790</name>
</gene>
<sequence>MMRYAAAEQAHSGFATWRRIGLILVLGWIALSLLQPFAAAHPEDEFCTPGGGLDPELCRALSDLDRAPGAGSTAEIAQPTQFTGTPSVDMDRSVLSTFTTYISIGVRHILPGGYDHILFVLAIFLASPRMNPLVIQISCFTVAHTITLALAAAGVITPQASVVEPLIAATIAFAAFENILFGRMTRLRPFIVFAFGLIHGMGFAGFFGELGLPEGQFWSALIGFNIGVEIGQLAVVGLAFAASLYFRGTLKQASRMDLYRPLIVIPASLVIGVTGLIWTFQRLYG</sequence>
<accession>A0ABQ1JK72</accession>
<dbReference type="RefSeq" id="WP_158084551.1">
    <property type="nucleotide sequence ID" value="NZ_BMKF01000002.1"/>
</dbReference>
<keyword evidence="3" id="KW-1185">Reference proteome</keyword>
<dbReference type="EMBL" id="BMKF01000002">
    <property type="protein sequence ID" value="GGB70362.1"/>
    <property type="molecule type" value="Genomic_DNA"/>
</dbReference>
<dbReference type="Pfam" id="PF13795">
    <property type="entry name" value="HupE_UreJ_2"/>
    <property type="match status" value="1"/>
</dbReference>
<feature type="transmembrane region" description="Helical" evidence="1">
    <location>
        <begin position="162"/>
        <end position="181"/>
    </location>
</feature>
<feature type="transmembrane region" description="Helical" evidence="1">
    <location>
        <begin position="220"/>
        <end position="246"/>
    </location>
</feature>
<name>A0ABQ1JK72_9PROT</name>
<organism evidence="2 3">
    <name type="scientific">Henriciella pelagia</name>
    <dbReference type="NCBI Taxonomy" id="1977912"/>
    <lineage>
        <taxon>Bacteria</taxon>
        <taxon>Pseudomonadati</taxon>
        <taxon>Pseudomonadota</taxon>
        <taxon>Alphaproteobacteria</taxon>
        <taxon>Hyphomonadales</taxon>
        <taxon>Hyphomonadaceae</taxon>
        <taxon>Henriciella</taxon>
    </lineage>
</organism>
<evidence type="ECO:0000313" key="2">
    <source>
        <dbReference type="EMBL" id="GGB70362.1"/>
    </source>
</evidence>
<keyword evidence="1" id="KW-0472">Membrane</keyword>
<keyword evidence="1" id="KW-1133">Transmembrane helix</keyword>
<comment type="caution">
    <text evidence="2">The sequence shown here is derived from an EMBL/GenBank/DDBJ whole genome shotgun (WGS) entry which is preliminary data.</text>
</comment>
<feature type="transmembrane region" description="Helical" evidence="1">
    <location>
        <begin position="190"/>
        <end position="208"/>
    </location>
</feature>
<protein>
    <recommendedName>
        <fullName evidence="4">HupE/UreJ family protein</fullName>
    </recommendedName>
</protein>
<dbReference type="InterPro" id="IPR032809">
    <property type="entry name" value="Put_HupE_UreJ"/>
</dbReference>